<dbReference type="InterPro" id="IPR027417">
    <property type="entry name" value="P-loop_NTPase"/>
</dbReference>
<dbReference type="Pfam" id="PF04851">
    <property type="entry name" value="ResIII"/>
    <property type="match status" value="1"/>
</dbReference>
<dbReference type="GO" id="GO:0003677">
    <property type="term" value="F:DNA binding"/>
    <property type="evidence" value="ECO:0007669"/>
    <property type="project" value="InterPro"/>
</dbReference>
<reference evidence="3 4" key="1">
    <citation type="journal article" date="2013" name="BMC Genomics">
        <title>Genomes of "Spiribacter", a streamlined, successful halophilic bacterium.</title>
        <authorList>
            <person name="Lopez-Perez M."/>
            <person name="Ghai R."/>
            <person name="Leon M.J."/>
            <person name="Rodriguez-Olmos A."/>
            <person name="Copa-Patino J.L."/>
            <person name="Soliveri J."/>
            <person name="Sanchez-Porro C."/>
            <person name="Ventosa A."/>
            <person name="Rodriguez-Valera F."/>
        </authorList>
    </citation>
    <scope>NUCLEOTIDE SEQUENCE [LARGE SCALE GENOMIC DNA]</scope>
    <source>
        <strain evidence="3 4">UAH-SP71</strain>
    </source>
</reference>
<proteinExistence type="predicted"/>
<accession>U5T6W2</accession>
<dbReference type="PANTHER" id="PTHR47962:SF7">
    <property type="entry name" value="MITOCHONDRIAL ATP-DEPENDENT HELICASE IRC3-RELATED"/>
    <property type="match status" value="1"/>
</dbReference>
<keyword evidence="4" id="KW-1185">Reference proteome</keyword>
<dbReference type="Gene3D" id="3.30.870.10">
    <property type="entry name" value="Endonuclease Chain A"/>
    <property type="match status" value="1"/>
</dbReference>
<dbReference type="Pfam" id="PF11907">
    <property type="entry name" value="DUF3427"/>
    <property type="match status" value="1"/>
</dbReference>
<feature type="domain" description="Helicase C-terminal" evidence="2">
    <location>
        <begin position="562"/>
        <end position="711"/>
    </location>
</feature>
<dbReference type="eggNOG" id="COG1061">
    <property type="taxonomic scope" value="Bacteria"/>
</dbReference>
<dbReference type="EMBL" id="CP005990">
    <property type="protein sequence ID" value="AGY92083.1"/>
    <property type="molecule type" value="Genomic_DNA"/>
</dbReference>
<dbReference type="Pfam" id="PF00271">
    <property type="entry name" value="Helicase_C"/>
    <property type="match status" value="1"/>
</dbReference>
<dbReference type="KEGG" id="spiu:SPICUR_05545"/>
<dbReference type="InterPro" id="IPR052511">
    <property type="entry name" value="ATP-dep_Helicase"/>
</dbReference>
<evidence type="ECO:0000259" key="2">
    <source>
        <dbReference type="PROSITE" id="PS51194"/>
    </source>
</evidence>
<dbReference type="AlphaFoldDB" id="U5T6W2"/>
<dbReference type="SMART" id="SM00487">
    <property type="entry name" value="DEXDc"/>
    <property type="match status" value="1"/>
</dbReference>
<evidence type="ECO:0000259" key="1">
    <source>
        <dbReference type="PROSITE" id="PS51192"/>
    </source>
</evidence>
<dbReference type="PANTHER" id="PTHR47962">
    <property type="entry name" value="ATP-DEPENDENT HELICASE LHR-RELATED-RELATED"/>
    <property type="match status" value="1"/>
</dbReference>
<evidence type="ECO:0000313" key="3">
    <source>
        <dbReference type="EMBL" id="AGY92083.1"/>
    </source>
</evidence>
<sequence length="1056" mass="120113">MMIKDEDPSWYGLYERLSSPALREELERVGLADLAKWREKLDQEEISAAVYAHLGRVFAAALLELRERDRPAWEASIADLKDALNQVGHPLASLVDELPDLPIRELTEIIRPEEKTLKSRAAIRPDMPLASSGLLTGSRHSPSLIGQIDKELASADRVDWLVSFIKFSGLRALKSSLQRFTEQESMDGGPRLRIATTSYLGATDLKAIQLLLELPNTEVRVSFDTHRTRLHAKAYLFHRNTGFGTAYVGSANVSRVALDEGLEWTARISQHELSHVWRQVVAGFETHWSDESEFEPIGLEDLPRLEEALASERRTKPSDRSRNWHFLDLRPHAFQQEILDAISKEREAGLHKHLVIAATGTGKTMVAAFDYRRFSQSPGTGSRPSLLFIAHREEILNQAMSTFRHVLRDESFGDLLVGGRTPTQTRHLFCSVQSWNARELSQLSTDHFDYVVLDEAHHAAATSYYRLLAHVRPQVLLGLTATPERADGQDIRSDFGDRFTHEMRLADAVEARHLVPFHYFGVGDHPDVDFSGLTWPRGGYRTEDLDRIVGTNERRARWVLRQLDDHVADLARIRALGFCVSQAHARFMADYFNAKGVAAEVLTADSPDMLRGTVRRRLINREIQIIFTVDLFNEGVDIPEVDTVLFLRPTESLTVYLQQLGRGLRLHDEKANLTVLDFIAPQNRQFRFADRFRALSSRRDQRVDRQLEAGFPWLPSGCLVRLDEHASKVVLANIRDTLTQRRPQITRQLAELRQERDENVSLVQMLDWLHLDDPDLVLKHGLPSSLIAEGSGKKQSGLDEYEKGLTLGLRQLLVSDDRDMLVALQNALKSEQPIADSDKETVLLSLALVWGDQRPEGGWRQALQFMRAQPGLRRDLLDILQWRLDQLLPVHHLRFPALTGQLALHACYSREQIMLALGKGDFASPFTHREGVLHVPERNVDALFVTINKSDKDFSATTLYEDYALNQELFHWQSQSTTTPESPTGQRYINHAQVGYQPVLFVRSGKKLDNGLTEPFRYLGPINYVRHEGTRPMSIVWRLQQPLGARELRAYRQEAI</sequence>
<dbReference type="SUPFAM" id="SSF52540">
    <property type="entry name" value="P-loop containing nucleoside triphosphate hydrolases"/>
    <property type="match status" value="1"/>
</dbReference>
<dbReference type="HOGENOM" id="CLU_005588_1_1_6"/>
<organism evidence="3 4">
    <name type="scientific">Spiribacter curvatus</name>
    <dbReference type="NCBI Taxonomy" id="1335757"/>
    <lineage>
        <taxon>Bacteria</taxon>
        <taxon>Pseudomonadati</taxon>
        <taxon>Pseudomonadota</taxon>
        <taxon>Gammaproteobacteria</taxon>
        <taxon>Chromatiales</taxon>
        <taxon>Ectothiorhodospiraceae</taxon>
        <taxon>Spiribacter</taxon>
    </lineage>
</organism>
<dbReference type="Gene3D" id="3.40.50.300">
    <property type="entry name" value="P-loop containing nucleotide triphosphate hydrolases"/>
    <property type="match status" value="2"/>
</dbReference>
<dbReference type="GO" id="GO:0016887">
    <property type="term" value="F:ATP hydrolysis activity"/>
    <property type="evidence" value="ECO:0007669"/>
    <property type="project" value="TreeGrafter"/>
</dbReference>
<dbReference type="eggNOG" id="COG3886">
    <property type="taxonomic scope" value="Bacteria"/>
</dbReference>
<dbReference type="PROSITE" id="PS51192">
    <property type="entry name" value="HELICASE_ATP_BIND_1"/>
    <property type="match status" value="1"/>
</dbReference>
<dbReference type="SUPFAM" id="SSF56024">
    <property type="entry name" value="Phospholipase D/nuclease"/>
    <property type="match status" value="1"/>
</dbReference>
<dbReference type="REBASE" id="71844">
    <property type="entry name" value="Ssp71ORF5545P"/>
</dbReference>
<dbReference type="PROSITE" id="PS51194">
    <property type="entry name" value="HELICASE_CTER"/>
    <property type="match status" value="1"/>
</dbReference>
<gene>
    <name evidence="3" type="ORF">SPICUR_05545</name>
</gene>
<evidence type="ECO:0008006" key="5">
    <source>
        <dbReference type="Google" id="ProtNLM"/>
    </source>
</evidence>
<dbReference type="CDD" id="cd18032">
    <property type="entry name" value="DEXHc_RE_I_III_res"/>
    <property type="match status" value="1"/>
</dbReference>
<dbReference type="OrthoDB" id="9804086at2"/>
<name>U5T6W2_9GAMM</name>
<dbReference type="Proteomes" id="UP000017640">
    <property type="component" value="Chromosome"/>
</dbReference>
<dbReference type="InterPro" id="IPR014001">
    <property type="entry name" value="Helicase_ATP-bd"/>
</dbReference>
<dbReference type="STRING" id="1335757.SPICUR_05545"/>
<evidence type="ECO:0000313" key="4">
    <source>
        <dbReference type="Proteomes" id="UP000017640"/>
    </source>
</evidence>
<protein>
    <recommendedName>
        <fullName evidence="5">Helicase</fullName>
    </recommendedName>
</protein>
<dbReference type="GO" id="GO:0005524">
    <property type="term" value="F:ATP binding"/>
    <property type="evidence" value="ECO:0007669"/>
    <property type="project" value="InterPro"/>
</dbReference>
<feature type="domain" description="Helicase ATP-binding" evidence="1">
    <location>
        <begin position="344"/>
        <end position="501"/>
    </location>
</feature>
<dbReference type="InterPro" id="IPR006935">
    <property type="entry name" value="Helicase/UvrB_N"/>
</dbReference>
<dbReference type="InterPro" id="IPR001650">
    <property type="entry name" value="Helicase_C-like"/>
</dbReference>
<dbReference type="CDD" id="cd18799">
    <property type="entry name" value="SF2_C_EcoAI-like"/>
    <property type="match status" value="1"/>
</dbReference>
<dbReference type="InterPro" id="IPR021835">
    <property type="entry name" value="DUF3427"/>
</dbReference>
<dbReference type="PATRIC" id="fig|1335757.3.peg.1081"/>
<dbReference type="SMART" id="SM00490">
    <property type="entry name" value="HELICc"/>
    <property type="match status" value="1"/>
</dbReference>